<dbReference type="eggNOG" id="COG0457">
    <property type="taxonomic scope" value="Bacteria"/>
</dbReference>
<dbReference type="SUPFAM" id="SSF160246">
    <property type="entry name" value="EspE N-terminal domain-like"/>
    <property type="match status" value="1"/>
</dbReference>
<organism evidence="1 2">
    <name type="scientific">Crocosphaera chwakensis CCY0110</name>
    <dbReference type="NCBI Taxonomy" id="391612"/>
    <lineage>
        <taxon>Bacteria</taxon>
        <taxon>Bacillati</taxon>
        <taxon>Cyanobacteriota</taxon>
        <taxon>Cyanophyceae</taxon>
        <taxon>Oscillatoriophycideae</taxon>
        <taxon>Chroococcales</taxon>
        <taxon>Aphanothecaceae</taxon>
        <taxon>Crocosphaera</taxon>
        <taxon>Crocosphaera chwakensis</taxon>
    </lineage>
</organism>
<gene>
    <name evidence="1" type="ORF">CY0110_29939</name>
</gene>
<proteinExistence type="predicted"/>
<dbReference type="AlphaFoldDB" id="A3INT3"/>
<keyword evidence="2" id="KW-1185">Reference proteome</keyword>
<accession>A3INT3</accession>
<protein>
    <submittedName>
        <fullName evidence="1">Uncharacterized protein</fullName>
    </submittedName>
</protein>
<dbReference type="RefSeq" id="WP_008275053.1">
    <property type="nucleotide sequence ID" value="NZ_AAXW01000010.1"/>
</dbReference>
<dbReference type="EMBL" id="AAXW01000010">
    <property type="protein sequence ID" value="EAZ91981.1"/>
    <property type="molecule type" value="Genomic_DNA"/>
</dbReference>
<name>A3INT3_9CHRO</name>
<dbReference type="Proteomes" id="UP000003781">
    <property type="component" value="Unassembled WGS sequence"/>
</dbReference>
<reference evidence="1 2" key="1">
    <citation type="submission" date="2007-03" db="EMBL/GenBank/DDBJ databases">
        <authorList>
            <person name="Stal L."/>
            <person name="Ferriera S."/>
            <person name="Johnson J."/>
            <person name="Kravitz S."/>
            <person name="Beeson K."/>
            <person name="Sutton G."/>
            <person name="Rogers Y.-H."/>
            <person name="Friedman R."/>
            <person name="Frazier M."/>
            <person name="Venter J.C."/>
        </authorList>
    </citation>
    <scope>NUCLEOTIDE SEQUENCE [LARGE SCALE GENOMIC DNA]</scope>
    <source>
        <strain evidence="1 2">CCY0110</strain>
    </source>
</reference>
<evidence type="ECO:0000313" key="2">
    <source>
        <dbReference type="Proteomes" id="UP000003781"/>
    </source>
</evidence>
<sequence length="152" mass="17657">MKLTSKVIISAPHIVIPKTYWTPLLGEVLRDADLITEAQLQIALRDKQEYKHRKIGEIVALRGWLRQETVDFFAEQWPNCLQQREKYLIGEYLQQAALLNKQDIENILDLQQDLKIKFGEIAVSQGLLTQKTLDFFLQNLFCQPSQNTLFIA</sequence>
<dbReference type="OrthoDB" id="464023at2"/>
<dbReference type="InterPro" id="IPR037257">
    <property type="entry name" value="T2SS_E_N_sf"/>
</dbReference>
<evidence type="ECO:0000313" key="1">
    <source>
        <dbReference type="EMBL" id="EAZ91981.1"/>
    </source>
</evidence>
<comment type="caution">
    <text evidence="1">The sequence shown here is derived from an EMBL/GenBank/DDBJ whole genome shotgun (WGS) entry which is preliminary data.</text>
</comment>